<dbReference type="AlphaFoldDB" id="A0A9D2C7D4"/>
<reference evidence="1" key="2">
    <citation type="submission" date="2021-04" db="EMBL/GenBank/DDBJ databases">
        <authorList>
            <person name="Gilroy R."/>
        </authorList>
    </citation>
    <scope>NUCLEOTIDE SEQUENCE</scope>
    <source>
        <strain evidence="1">ChiSxjej3B15-24422</strain>
    </source>
</reference>
<name>A0A9D2C7D4_9FIRM</name>
<proteinExistence type="predicted"/>
<evidence type="ECO:0000313" key="2">
    <source>
        <dbReference type="Proteomes" id="UP000824007"/>
    </source>
</evidence>
<protein>
    <submittedName>
        <fullName evidence="1">SGNH/GDSL hydrolase family protein</fullName>
    </submittedName>
</protein>
<accession>A0A9D2C7D4</accession>
<organism evidence="1 2">
    <name type="scientific">Candidatus Eisenbergiella pullistercoris</name>
    <dbReference type="NCBI Taxonomy" id="2838555"/>
    <lineage>
        <taxon>Bacteria</taxon>
        <taxon>Bacillati</taxon>
        <taxon>Bacillota</taxon>
        <taxon>Clostridia</taxon>
        <taxon>Lachnospirales</taxon>
        <taxon>Lachnospiraceae</taxon>
        <taxon>Eisenbergiella</taxon>
    </lineage>
</organism>
<dbReference type="Proteomes" id="UP000824007">
    <property type="component" value="Unassembled WGS sequence"/>
</dbReference>
<dbReference type="GO" id="GO:0016787">
    <property type="term" value="F:hydrolase activity"/>
    <property type="evidence" value="ECO:0007669"/>
    <property type="project" value="UniProtKB-KW"/>
</dbReference>
<dbReference type="EMBL" id="DXDD01000143">
    <property type="protein sequence ID" value="HIY61328.1"/>
    <property type="molecule type" value="Genomic_DNA"/>
</dbReference>
<evidence type="ECO:0000313" key="1">
    <source>
        <dbReference type="EMBL" id="HIY61328.1"/>
    </source>
</evidence>
<comment type="caution">
    <text evidence="1">The sequence shown here is derived from an EMBL/GenBank/DDBJ whole genome shotgun (WGS) entry which is preliminary data.</text>
</comment>
<sequence>MYETFLRRFFLTAAVLLLAAAGLVFVFDPFFHYHEPLGPLKAVLTKKEYQVPGTLQNFSYDSVIAGSSTAENFNNRWFDEAFDTQSVKAIKSSGVTAQLDYYIRMAARERELDYVFYSLDLFALSGDPDTEFPDESMPLYLYDENPFTDIKYLLNGDVIFEDIPYLLAETFLDDYDEGASYNWAQYHSFSREDALANYGRPREILQEKTPEEYRPFIDGNVDLLEQLVRDYPDTVFCFFYPPYSLLWWDNMIRSGQLEQSLHAAEASMERLLSYDNVRIYYFQNEEDVILDLDLYMDPIHFSEDINHWMVEEMAQDHYRVTGENYASGLEKMARIAERIRTEYDALTAER</sequence>
<keyword evidence="1" id="KW-0378">Hydrolase</keyword>
<reference evidence="1" key="1">
    <citation type="journal article" date="2021" name="PeerJ">
        <title>Extensive microbial diversity within the chicken gut microbiome revealed by metagenomics and culture.</title>
        <authorList>
            <person name="Gilroy R."/>
            <person name="Ravi A."/>
            <person name="Getino M."/>
            <person name="Pursley I."/>
            <person name="Horton D.L."/>
            <person name="Alikhan N.F."/>
            <person name="Baker D."/>
            <person name="Gharbi K."/>
            <person name="Hall N."/>
            <person name="Watson M."/>
            <person name="Adriaenssens E.M."/>
            <person name="Foster-Nyarko E."/>
            <person name="Jarju S."/>
            <person name="Secka A."/>
            <person name="Antonio M."/>
            <person name="Oren A."/>
            <person name="Chaudhuri R.R."/>
            <person name="La Ragione R."/>
            <person name="Hildebrand F."/>
            <person name="Pallen M.J."/>
        </authorList>
    </citation>
    <scope>NUCLEOTIDE SEQUENCE</scope>
    <source>
        <strain evidence="1">ChiSxjej3B15-24422</strain>
    </source>
</reference>
<gene>
    <name evidence="1" type="ORF">H9831_11735</name>
</gene>